<dbReference type="Proteomes" id="UP000321595">
    <property type="component" value="Chromosome"/>
</dbReference>
<evidence type="ECO:0000313" key="2">
    <source>
        <dbReference type="Proteomes" id="UP000321595"/>
    </source>
</evidence>
<name>A0A5B8XMN5_9DELT</name>
<organism evidence="1 2">
    <name type="scientific">Microvenator marinus</name>
    <dbReference type="NCBI Taxonomy" id="2600177"/>
    <lineage>
        <taxon>Bacteria</taxon>
        <taxon>Deltaproteobacteria</taxon>
        <taxon>Bradymonadales</taxon>
        <taxon>Microvenatoraceae</taxon>
        <taxon>Microvenator</taxon>
    </lineage>
</organism>
<gene>
    <name evidence="1" type="ORF">FRD01_03050</name>
</gene>
<dbReference type="OrthoDB" id="9179295at2"/>
<dbReference type="AlphaFoldDB" id="A0A5B8XMN5"/>
<sequence>MATRQIRISDEKKRDAHVNIEAPRRKERVSFVNSNGQAVKSDRLIKMTDEQTYEALLNKFEDDTRLAEALMDSDPEIPFDKAGRRVGWSDRVWIRQDGSVLFCARNLLVKYNPDGEEIERGDFIDVEATVSADGNPIPWSGRLFAPEDVVRKYVIGRVVRLRHVNGLTYDFLYQMAKELSDQNKLLLVRAMADSDDGKKKPAPLIFQTNGSPYNGFLEGRVDGDSYLLRLHLSNLELKRVTT</sequence>
<protein>
    <submittedName>
        <fullName evidence="1">Uncharacterized protein</fullName>
    </submittedName>
</protein>
<evidence type="ECO:0000313" key="1">
    <source>
        <dbReference type="EMBL" id="QED26248.1"/>
    </source>
</evidence>
<dbReference type="KEGG" id="bbae:FRD01_03050"/>
<keyword evidence="2" id="KW-1185">Reference proteome</keyword>
<dbReference type="RefSeq" id="WP_146957530.1">
    <property type="nucleotide sequence ID" value="NZ_CP042467.1"/>
</dbReference>
<proteinExistence type="predicted"/>
<dbReference type="EMBL" id="CP042467">
    <property type="protein sequence ID" value="QED26248.1"/>
    <property type="molecule type" value="Genomic_DNA"/>
</dbReference>
<accession>A0A5B8XMN5</accession>
<reference evidence="1 2" key="1">
    <citation type="submission" date="2019-08" db="EMBL/GenBank/DDBJ databases">
        <authorList>
            <person name="Liang Q."/>
        </authorList>
    </citation>
    <scope>NUCLEOTIDE SEQUENCE [LARGE SCALE GENOMIC DNA]</scope>
    <source>
        <strain evidence="1 2">V1718</strain>
    </source>
</reference>